<dbReference type="Gramene" id="KZN10919">
    <property type="protein sequence ID" value="KZN10919"/>
    <property type="gene ID" value="DCAR_003575"/>
</dbReference>
<feature type="compositionally biased region" description="Basic and acidic residues" evidence="7">
    <location>
        <begin position="638"/>
        <end position="648"/>
    </location>
</feature>
<accession>A0A166IAD1</accession>
<evidence type="ECO:0000259" key="9">
    <source>
        <dbReference type="PROSITE" id="PS50234"/>
    </source>
</evidence>
<reference evidence="10" key="1">
    <citation type="journal article" date="2016" name="Nat. Genet.">
        <title>A high-quality carrot genome assembly provides new insights into carotenoid accumulation and asterid genome evolution.</title>
        <authorList>
            <person name="Iorizzo M."/>
            <person name="Ellison S."/>
            <person name="Senalik D."/>
            <person name="Zeng P."/>
            <person name="Satapoomin P."/>
            <person name="Huang J."/>
            <person name="Bowman M."/>
            <person name="Iovene M."/>
            <person name="Sanseverino W."/>
            <person name="Cavagnaro P."/>
            <person name="Yildiz M."/>
            <person name="Macko-Podgorni A."/>
            <person name="Moranska E."/>
            <person name="Grzebelus E."/>
            <person name="Grzebelus D."/>
            <person name="Ashrafi H."/>
            <person name="Zheng Z."/>
            <person name="Cheng S."/>
            <person name="Spooner D."/>
            <person name="Van Deynze A."/>
            <person name="Simon P."/>
        </authorList>
    </citation>
    <scope>NUCLEOTIDE SEQUENCE [LARGE SCALE GENOMIC DNA]</scope>
    <source>
        <tissue evidence="10">Leaf</tissue>
    </source>
</reference>
<evidence type="ECO:0000256" key="7">
    <source>
        <dbReference type="SAM" id="MobiDB-lite"/>
    </source>
</evidence>
<dbReference type="PROSITE" id="PS50234">
    <property type="entry name" value="VWFA"/>
    <property type="match status" value="1"/>
</dbReference>
<feature type="compositionally biased region" description="Polar residues" evidence="7">
    <location>
        <begin position="372"/>
        <end position="384"/>
    </location>
</feature>
<organism evidence="10">
    <name type="scientific">Daucus carota subsp. sativus</name>
    <name type="common">Carrot</name>
    <dbReference type="NCBI Taxonomy" id="79200"/>
    <lineage>
        <taxon>Eukaryota</taxon>
        <taxon>Viridiplantae</taxon>
        <taxon>Streptophyta</taxon>
        <taxon>Embryophyta</taxon>
        <taxon>Tracheophyta</taxon>
        <taxon>Spermatophyta</taxon>
        <taxon>Magnoliopsida</taxon>
        <taxon>eudicotyledons</taxon>
        <taxon>Gunneridae</taxon>
        <taxon>Pentapetalae</taxon>
        <taxon>asterids</taxon>
        <taxon>campanulids</taxon>
        <taxon>Apiales</taxon>
        <taxon>Apiaceae</taxon>
        <taxon>Apioideae</taxon>
        <taxon>Scandiceae</taxon>
        <taxon>Daucinae</taxon>
        <taxon>Daucus</taxon>
        <taxon>Daucus sect. Daucus</taxon>
    </lineage>
</organism>
<sequence>MSFDDDEQIYGIQIGTAGSENEVTVGNAKVKIINVPDAQPEEGKLKVLVELTGKVKPRGRPGLDLVLVLDVSKSMNRQDRLEKVKKATEFLIKKLSSNDRVSVVTFARVANKLCGLRQIKKDSEREIMSLVDSINSADGQNILDGLVMALKVLGGRKFTEDRSVAIIVMSCDEQDGGRDAAEVEVANVPVYTFGFGTGRKGNLKEPHVLDSIARKSAGGTFSDVRKGDDLSVAFAHCFARLLTVAVQDLKLVMSPQNMSTVEHVYAGGHEQTIDDYTVSVMLGNLYDRETRKVLVHVRHPVTKVAGLQVLRVSYRYRNELGNERKSPPLHASKKEIKNFTQEEIDDLRDEVSHLEREHKMNGDRTLADISLPTGQDTVTPSSKVATEGDGGNRKQALPTGKVIVKEGTITPSFKLANKGDMAKLPHISTPHMETPLERGETFEKELMNPLPANTVNVKEKAINPSLAVATKGDAKKLPLFSTPYVDTDKKQKPFKRDNISPLLTDKDNAKEKTSPLSSQVTEPGKERKEREPFQKDDKTFKGTLRGYMEKLFLLFTKLLMFFNLHNRTHQEGESLEEDHTSSLPEKNLNVESTQSSSKVATSGVADQKLVTAKGYMEKLVLLFTKLLTFVNQHYRTRQEGHSLEKDRLSSSPISEENVKKTNTQPASKVATSGDAQYNQAESSDKNHKLSPTEENDLKDRTSTTTFLVTVKGYMEKLISLFTKLLIFLNPLNRTHKEGESSEKNDSIAQSELPTTDEDILEDRASSTFSPVSVRGYIKKMFLLFINLLMFFNLHNHTQKEDSLGKDHTSSLPSNEEDVTDKNTQPSSNLAARGYKKKLLLLFTPRINTNQRQTESFQTDDTNSLSADEHHKKERQDFMSRVTMKIMGSLTRISNRVGTQRTKMWTSIQKLGVASFAYCYSPILLVQASSIILILNALRSLTSEFKTTTKVALVSVAAAAVLYMLRVGFSHSKFRVQAPLNIQSESGFDNPSRLSRVPAPLNIQSGSGFDNPFPLSRVPAPLNIQSGSGFDNPFPLSRVPAPLNIQSGSGFYNPFRLFRVLAPLNILYGFGFYNPFRILDIAIISIVVLLVAAHQVYYQPLFEFIDNHAATTFPHSAFINKEYNISLPIGTKPFKLNLFRVVWRTIFMIMTTVTSMLIPFFNDAVVILGAFGFWPLALNFLAEKYVVHKRIPEWSSRWIYLQIMSVACLIVATTAMASSFVAVVTDLEVYRPFQRS</sequence>
<feature type="compositionally biased region" description="Polar residues" evidence="7">
    <location>
        <begin position="649"/>
        <end position="681"/>
    </location>
</feature>
<dbReference type="Pfam" id="PF01490">
    <property type="entry name" value="Aa_trans"/>
    <property type="match status" value="1"/>
</dbReference>
<evidence type="ECO:0000256" key="2">
    <source>
        <dbReference type="ARBA" id="ARBA00022692"/>
    </source>
</evidence>
<evidence type="ECO:0000256" key="3">
    <source>
        <dbReference type="ARBA" id="ARBA00022970"/>
    </source>
</evidence>
<feature type="compositionally biased region" description="Polar residues" evidence="7">
    <location>
        <begin position="851"/>
        <end position="865"/>
    </location>
</feature>
<feature type="transmembrane region" description="Helical" evidence="8">
    <location>
        <begin position="946"/>
        <end position="964"/>
    </location>
</feature>
<feature type="region of interest" description="Disordered" evidence="7">
    <location>
        <begin position="638"/>
        <end position="700"/>
    </location>
</feature>
<feature type="domain" description="VWFA" evidence="9">
    <location>
        <begin position="64"/>
        <end position="241"/>
    </location>
</feature>
<feature type="transmembrane region" description="Helical" evidence="8">
    <location>
        <begin position="1078"/>
        <end position="1097"/>
    </location>
</feature>
<feature type="compositionally biased region" description="Basic and acidic residues" evidence="7">
    <location>
        <begin position="486"/>
        <end position="513"/>
    </location>
</feature>
<evidence type="ECO:0000256" key="5">
    <source>
        <dbReference type="ARBA" id="ARBA00023136"/>
    </source>
</evidence>
<keyword evidence="3" id="KW-0029">Amino-acid transport</keyword>
<feature type="compositionally biased region" description="Basic and acidic residues" evidence="7">
    <location>
        <begin position="523"/>
        <end position="536"/>
    </location>
</feature>
<feature type="region of interest" description="Disordered" evidence="7">
    <location>
        <begin position="801"/>
        <end position="828"/>
    </location>
</feature>
<dbReference type="PANTHER" id="PTHR10579:SF129">
    <property type="entry name" value="OS01G0640200 PROTEIN"/>
    <property type="match status" value="1"/>
</dbReference>
<dbReference type="AlphaFoldDB" id="A0A166IAD1"/>
<feature type="region of interest" description="Disordered" evidence="7">
    <location>
        <begin position="366"/>
        <end position="396"/>
    </location>
</feature>
<feature type="transmembrane region" description="Helical" evidence="8">
    <location>
        <begin position="1166"/>
        <end position="1186"/>
    </location>
</feature>
<proteinExistence type="predicted"/>
<evidence type="ECO:0000313" key="10">
    <source>
        <dbReference type="EMBL" id="KZN10919.1"/>
    </source>
</evidence>
<dbReference type="SUPFAM" id="SSF53300">
    <property type="entry name" value="vWA-like"/>
    <property type="match status" value="1"/>
</dbReference>
<dbReference type="GO" id="GO:0006865">
    <property type="term" value="P:amino acid transport"/>
    <property type="evidence" value="ECO:0007669"/>
    <property type="project" value="UniProtKB-KW"/>
</dbReference>
<dbReference type="EMBL" id="LNRQ01000001">
    <property type="protein sequence ID" value="KZN10919.1"/>
    <property type="molecule type" value="Genomic_DNA"/>
</dbReference>
<evidence type="ECO:0000256" key="4">
    <source>
        <dbReference type="ARBA" id="ARBA00022989"/>
    </source>
</evidence>
<dbReference type="InterPro" id="IPR013057">
    <property type="entry name" value="AA_transpt_TM"/>
</dbReference>
<protein>
    <recommendedName>
        <fullName evidence="9">VWFA domain-containing protein</fullName>
    </recommendedName>
</protein>
<feature type="compositionally biased region" description="Basic and acidic residues" evidence="7">
    <location>
        <begin position="682"/>
        <end position="700"/>
    </location>
</feature>
<keyword evidence="4 8" id="KW-1133">Transmembrane helix</keyword>
<dbReference type="Pfam" id="PF00092">
    <property type="entry name" value="VWA"/>
    <property type="match status" value="1"/>
</dbReference>
<name>A0A166IAD1_DAUCS</name>
<dbReference type="InterPro" id="IPR036465">
    <property type="entry name" value="vWFA_dom_sf"/>
</dbReference>
<feature type="transmembrane region" description="Helical" evidence="8">
    <location>
        <begin position="1198"/>
        <end position="1223"/>
    </location>
</feature>
<evidence type="ECO:0000256" key="6">
    <source>
        <dbReference type="SAM" id="Coils"/>
    </source>
</evidence>
<feature type="transmembrane region" description="Helical" evidence="8">
    <location>
        <begin position="1140"/>
        <end position="1160"/>
    </location>
</feature>
<feature type="region of interest" description="Disordered" evidence="7">
    <location>
        <begin position="735"/>
        <end position="761"/>
    </location>
</feature>
<comment type="caution">
    <text evidence="10">The sequence shown here is derived from an EMBL/GenBank/DDBJ whole genome shotgun (WGS) entry which is preliminary data.</text>
</comment>
<evidence type="ECO:0000256" key="1">
    <source>
        <dbReference type="ARBA" id="ARBA00004370"/>
    </source>
</evidence>
<keyword evidence="2 8" id="KW-0812">Transmembrane</keyword>
<feature type="region of interest" description="Disordered" evidence="7">
    <location>
        <begin position="851"/>
        <end position="872"/>
    </location>
</feature>
<dbReference type="GO" id="GO:0016020">
    <property type="term" value="C:membrane"/>
    <property type="evidence" value="ECO:0007669"/>
    <property type="project" value="UniProtKB-SubCell"/>
</dbReference>
<keyword evidence="5 8" id="KW-0472">Membrane</keyword>
<evidence type="ECO:0000256" key="8">
    <source>
        <dbReference type="SAM" id="Phobius"/>
    </source>
</evidence>
<feature type="transmembrane region" description="Helical" evidence="8">
    <location>
        <begin position="910"/>
        <end position="934"/>
    </location>
</feature>
<feature type="coiled-coil region" evidence="6">
    <location>
        <begin position="330"/>
        <end position="357"/>
    </location>
</feature>
<dbReference type="Gene3D" id="3.40.50.410">
    <property type="entry name" value="von Willebrand factor, type A domain"/>
    <property type="match status" value="1"/>
</dbReference>
<dbReference type="InterPro" id="IPR002035">
    <property type="entry name" value="VWF_A"/>
</dbReference>
<keyword evidence="3" id="KW-0813">Transport</keyword>
<dbReference type="PANTHER" id="PTHR10579">
    <property type="entry name" value="CALCIUM-ACTIVATED CHLORIDE CHANNEL REGULATOR"/>
    <property type="match status" value="1"/>
</dbReference>
<keyword evidence="6" id="KW-0175">Coiled coil</keyword>
<feature type="compositionally biased region" description="Basic and acidic residues" evidence="7">
    <location>
        <begin position="735"/>
        <end position="745"/>
    </location>
</feature>
<gene>
    <name evidence="10" type="ORF">DCAR_003575</name>
</gene>
<dbReference type="InterPro" id="IPR051266">
    <property type="entry name" value="CLCR"/>
</dbReference>
<comment type="subcellular location">
    <subcellularLocation>
        <location evidence="1">Membrane</location>
    </subcellularLocation>
</comment>
<feature type="region of interest" description="Disordered" evidence="7">
    <location>
        <begin position="486"/>
        <end position="536"/>
    </location>
</feature>
<dbReference type="SMART" id="SM00327">
    <property type="entry name" value="VWA"/>
    <property type="match status" value="1"/>
</dbReference>